<dbReference type="InterPro" id="IPR043143">
    <property type="entry name" value="Mal/L-sulf/L-lact_DH-like_NADP"/>
</dbReference>
<reference evidence="3 4" key="1">
    <citation type="submission" date="2018-03" db="EMBL/GenBank/DDBJ databases">
        <title>The draft genome of Mesorhizobium soli JCM 19897.</title>
        <authorList>
            <person name="Li L."/>
            <person name="Liu L."/>
            <person name="Liang L."/>
            <person name="Wang T."/>
            <person name="Zhang X."/>
        </authorList>
    </citation>
    <scope>NUCLEOTIDE SEQUENCE [LARGE SCALE GENOMIC DNA]</scope>
    <source>
        <strain evidence="3 4">JCM 19897</strain>
    </source>
</reference>
<keyword evidence="4" id="KW-1185">Reference proteome</keyword>
<sequence length="339" mass="36159">MNRKKIEPDVRLLESDLMALTTDFLLSHGLNVPQAHSLARILVAAQRDGSWSHGLQRLPGTLDTMSHPRFNKQADPAPESVSAAAVRIDAQYGFSCLAAERGIEALVEKTKQIGIGLLAVKNGFHSTALWPLIERIAEAGLVGLSMNPTHAWVAPAGGTKGLLGTNPLAFAWPRKDKPPYVFDFATSAASRADIAMHRNCGEEIPDNWGVNAQGERTTDPAEVLAGAMLPFGGHKGSAIATLIELMAGPLIGDRTSRLSQDFDQGANAAPCHGELLLAFSPDIIGGADASDDAEAVFAGFSDQGARLPGDRRYRMREVSAREGIAVSSALLDRIRSLVR</sequence>
<accession>A0A2P7RVV9</accession>
<evidence type="ECO:0000313" key="4">
    <source>
        <dbReference type="Proteomes" id="UP000240653"/>
    </source>
</evidence>
<dbReference type="Gene3D" id="3.30.1370.60">
    <property type="entry name" value="Hypothetical oxidoreductase yiak, domain 2"/>
    <property type="match status" value="1"/>
</dbReference>
<evidence type="ECO:0000313" key="3">
    <source>
        <dbReference type="EMBL" id="PSJ54367.1"/>
    </source>
</evidence>
<name>A0A2P7RVV9_9HYPH</name>
<dbReference type="EMBL" id="PXYL01000026">
    <property type="protein sequence ID" value="PSJ54367.1"/>
    <property type="molecule type" value="Genomic_DNA"/>
</dbReference>
<dbReference type="PANTHER" id="PTHR11091">
    <property type="entry name" value="OXIDOREDUCTASE-RELATED"/>
    <property type="match status" value="1"/>
</dbReference>
<comment type="similarity">
    <text evidence="1">Belongs to the LDH2/MDH2 oxidoreductase family.</text>
</comment>
<organism evidence="3 4">
    <name type="scientific">Pseudaminobacter soli</name>
    <name type="common">ex Li et al. 2025</name>
    <dbReference type="NCBI Taxonomy" id="1295366"/>
    <lineage>
        <taxon>Bacteria</taxon>
        <taxon>Pseudomonadati</taxon>
        <taxon>Pseudomonadota</taxon>
        <taxon>Alphaproteobacteria</taxon>
        <taxon>Hyphomicrobiales</taxon>
        <taxon>Phyllobacteriaceae</taxon>
        <taxon>Pseudaminobacter</taxon>
    </lineage>
</organism>
<dbReference type="InterPro" id="IPR036111">
    <property type="entry name" value="Mal/L-sulfo/L-lacto_DH-like_sf"/>
</dbReference>
<keyword evidence="2" id="KW-0560">Oxidoreductase</keyword>
<dbReference type="PANTHER" id="PTHR11091:SF0">
    <property type="entry name" value="MALATE DEHYDROGENASE"/>
    <property type="match status" value="1"/>
</dbReference>
<dbReference type="SUPFAM" id="SSF89733">
    <property type="entry name" value="L-sulfolactate dehydrogenase-like"/>
    <property type="match status" value="1"/>
</dbReference>
<evidence type="ECO:0000256" key="2">
    <source>
        <dbReference type="ARBA" id="ARBA00023002"/>
    </source>
</evidence>
<protein>
    <submittedName>
        <fullName evidence="3">Oxidoreductase</fullName>
    </submittedName>
</protein>
<dbReference type="Gene3D" id="1.10.1530.10">
    <property type="match status" value="1"/>
</dbReference>
<dbReference type="Proteomes" id="UP000240653">
    <property type="component" value="Unassembled WGS sequence"/>
</dbReference>
<dbReference type="InterPro" id="IPR043144">
    <property type="entry name" value="Mal/L-sulf/L-lact_DH-like_ah"/>
</dbReference>
<dbReference type="Pfam" id="PF02615">
    <property type="entry name" value="Ldh_2"/>
    <property type="match status" value="1"/>
</dbReference>
<evidence type="ECO:0000256" key="1">
    <source>
        <dbReference type="ARBA" id="ARBA00006056"/>
    </source>
</evidence>
<dbReference type="AlphaFoldDB" id="A0A2P7RVV9"/>
<dbReference type="OrthoDB" id="9811519at2"/>
<dbReference type="GO" id="GO:0016491">
    <property type="term" value="F:oxidoreductase activity"/>
    <property type="evidence" value="ECO:0007669"/>
    <property type="project" value="UniProtKB-KW"/>
</dbReference>
<proteinExistence type="inferred from homology"/>
<comment type="caution">
    <text evidence="3">The sequence shown here is derived from an EMBL/GenBank/DDBJ whole genome shotgun (WGS) entry which is preliminary data.</text>
</comment>
<dbReference type="InterPro" id="IPR003767">
    <property type="entry name" value="Malate/L-lactate_DH-like"/>
</dbReference>
<gene>
    <name evidence="3" type="ORF">C7I85_27375</name>
</gene>